<accession>A0ACC0BNB7</accession>
<dbReference type="Proteomes" id="UP001060085">
    <property type="component" value="Linkage Group LG03"/>
</dbReference>
<protein>
    <submittedName>
        <fullName evidence="1">Uncharacterized protein</fullName>
    </submittedName>
</protein>
<name>A0ACC0BNB7_CATRO</name>
<evidence type="ECO:0000313" key="2">
    <source>
        <dbReference type="Proteomes" id="UP001060085"/>
    </source>
</evidence>
<comment type="caution">
    <text evidence="1">The sequence shown here is derived from an EMBL/GenBank/DDBJ whole genome shotgun (WGS) entry which is preliminary data.</text>
</comment>
<reference evidence="2" key="1">
    <citation type="journal article" date="2023" name="Nat. Plants">
        <title>Single-cell RNA sequencing provides a high-resolution roadmap for understanding the multicellular compartmentation of specialized metabolism.</title>
        <authorList>
            <person name="Sun S."/>
            <person name="Shen X."/>
            <person name="Li Y."/>
            <person name="Li Y."/>
            <person name="Wang S."/>
            <person name="Li R."/>
            <person name="Zhang H."/>
            <person name="Shen G."/>
            <person name="Guo B."/>
            <person name="Wei J."/>
            <person name="Xu J."/>
            <person name="St-Pierre B."/>
            <person name="Chen S."/>
            <person name="Sun C."/>
        </authorList>
    </citation>
    <scope>NUCLEOTIDE SEQUENCE [LARGE SCALE GENOMIC DNA]</scope>
</reference>
<sequence>MDRIILINLINQLLDHQGNALAVTEQEKNQAQAINNRRFSEDTVRNSQAHISRRRRRKIVQFRWWSSGGCYHAKALISNNVRGGIEVYGGANFRDEGAEWNGFRLVQQSQARLSKESEKSERSLMVKKSKEKRRKGAAQ</sequence>
<gene>
    <name evidence="1" type="ORF">M9H77_14531</name>
</gene>
<evidence type="ECO:0000313" key="1">
    <source>
        <dbReference type="EMBL" id="KAI5674167.1"/>
    </source>
</evidence>
<dbReference type="EMBL" id="CM044703">
    <property type="protein sequence ID" value="KAI5674167.1"/>
    <property type="molecule type" value="Genomic_DNA"/>
</dbReference>
<keyword evidence="2" id="KW-1185">Reference proteome</keyword>
<organism evidence="1 2">
    <name type="scientific">Catharanthus roseus</name>
    <name type="common">Madagascar periwinkle</name>
    <name type="synonym">Vinca rosea</name>
    <dbReference type="NCBI Taxonomy" id="4058"/>
    <lineage>
        <taxon>Eukaryota</taxon>
        <taxon>Viridiplantae</taxon>
        <taxon>Streptophyta</taxon>
        <taxon>Embryophyta</taxon>
        <taxon>Tracheophyta</taxon>
        <taxon>Spermatophyta</taxon>
        <taxon>Magnoliopsida</taxon>
        <taxon>eudicotyledons</taxon>
        <taxon>Gunneridae</taxon>
        <taxon>Pentapetalae</taxon>
        <taxon>asterids</taxon>
        <taxon>lamiids</taxon>
        <taxon>Gentianales</taxon>
        <taxon>Apocynaceae</taxon>
        <taxon>Rauvolfioideae</taxon>
        <taxon>Vinceae</taxon>
        <taxon>Catharanthinae</taxon>
        <taxon>Catharanthus</taxon>
    </lineage>
</organism>
<proteinExistence type="predicted"/>